<evidence type="ECO:0000256" key="2">
    <source>
        <dbReference type="SAM" id="MobiDB-lite"/>
    </source>
</evidence>
<keyword evidence="1 3" id="KW-0732">Signal</keyword>
<dbReference type="AlphaFoldDB" id="A0A932A6P9"/>
<name>A0A932A6P9_9BACT</name>
<evidence type="ECO:0000256" key="1">
    <source>
        <dbReference type="ARBA" id="ARBA00022729"/>
    </source>
</evidence>
<dbReference type="InterPro" id="IPR019554">
    <property type="entry name" value="Soluble_ligand-bd"/>
</dbReference>
<feature type="domain" description="Polysaccharide export protein N-terminal" evidence="4">
    <location>
        <begin position="62"/>
        <end position="138"/>
    </location>
</feature>
<organism evidence="6 7">
    <name type="scientific">Candidatus Korobacter versatilis</name>
    <dbReference type="NCBI Taxonomy" id="658062"/>
    <lineage>
        <taxon>Bacteria</taxon>
        <taxon>Pseudomonadati</taxon>
        <taxon>Acidobacteriota</taxon>
        <taxon>Terriglobia</taxon>
        <taxon>Terriglobales</taxon>
        <taxon>Candidatus Korobacteraceae</taxon>
        <taxon>Candidatus Korobacter</taxon>
    </lineage>
</organism>
<dbReference type="GO" id="GO:0015159">
    <property type="term" value="F:polysaccharide transmembrane transporter activity"/>
    <property type="evidence" value="ECO:0007669"/>
    <property type="project" value="InterPro"/>
</dbReference>
<dbReference type="Pfam" id="PF02563">
    <property type="entry name" value="Poly_export"/>
    <property type="match status" value="1"/>
</dbReference>
<proteinExistence type="predicted"/>
<reference evidence="6" key="1">
    <citation type="submission" date="2020-07" db="EMBL/GenBank/DDBJ databases">
        <title>Huge and variable diversity of episymbiotic CPR bacteria and DPANN archaea in groundwater ecosystems.</title>
        <authorList>
            <person name="He C.Y."/>
            <person name="Keren R."/>
            <person name="Whittaker M."/>
            <person name="Farag I.F."/>
            <person name="Doudna J."/>
            <person name="Cate J.H.D."/>
            <person name="Banfield J.F."/>
        </authorList>
    </citation>
    <scope>NUCLEOTIDE SEQUENCE</scope>
    <source>
        <strain evidence="6">NC_groundwater_580_Pr5_B-0.1um_64_19</strain>
    </source>
</reference>
<feature type="region of interest" description="Disordered" evidence="2">
    <location>
        <begin position="25"/>
        <end position="67"/>
    </location>
</feature>
<feature type="domain" description="Soluble ligand binding" evidence="5">
    <location>
        <begin position="148"/>
        <end position="195"/>
    </location>
</feature>
<sequence length="331" mass="34752">MHFLRGRLFSLLAVRLLLSLLAGAQTPTPPPATPATVQQLSTSASGAQAAPADASPRNPNDPAQPRLRLGGGDLIDVAIFGVPDLSSKGRISNEGEFYMPLIGYSKLGGLSVEEAQALIEKKYIEGGFVKTPHVTINVLEYVTQGASLLGEVLRPGIYPVLGSRRLYDVISAAGGFTPSAGRTVTITHRGSPQTPVVVTFADTADKATEANVEVFPGDTIVVAKAQVVYVVGEVGRPSGVLMDNKGMTVLKALALGGGPGQRAKLDGSKLIRRNADGTTQEIPVPLKQILSAKASDIEMKPEDILFVPGRSVLALQTILQMAVGLATRIPY</sequence>
<dbReference type="PANTHER" id="PTHR33619:SF3">
    <property type="entry name" value="POLYSACCHARIDE EXPORT PROTEIN GFCE-RELATED"/>
    <property type="match status" value="1"/>
</dbReference>
<feature type="chain" id="PRO_5038102122" evidence="3">
    <location>
        <begin position="25"/>
        <end position="331"/>
    </location>
</feature>
<comment type="caution">
    <text evidence="6">The sequence shown here is derived from an EMBL/GenBank/DDBJ whole genome shotgun (WGS) entry which is preliminary data.</text>
</comment>
<feature type="compositionally biased region" description="Low complexity" evidence="2">
    <location>
        <begin position="41"/>
        <end position="55"/>
    </location>
</feature>
<evidence type="ECO:0000256" key="3">
    <source>
        <dbReference type="SAM" id="SignalP"/>
    </source>
</evidence>
<feature type="domain" description="Soluble ligand binding" evidence="5">
    <location>
        <begin position="227"/>
        <end position="280"/>
    </location>
</feature>
<dbReference type="Pfam" id="PF10531">
    <property type="entry name" value="SLBB"/>
    <property type="match status" value="2"/>
</dbReference>
<dbReference type="PANTHER" id="PTHR33619">
    <property type="entry name" value="POLYSACCHARIDE EXPORT PROTEIN GFCE-RELATED"/>
    <property type="match status" value="1"/>
</dbReference>
<protein>
    <submittedName>
        <fullName evidence="6">SLBB domain-containing protein</fullName>
    </submittedName>
</protein>
<gene>
    <name evidence="6" type="ORF">HYX28_02910</name>
</gene>
<evidence type="ECO:0000313" key="7">
    <source>
        <dbReference type="Proteomes" id="UP000779809"/>
    </source>
</evidence>
<evidence type="ECO:0000259" key="4">
    <source>
        <dbReference type="Pfam" id="PF02563"/>
    </source>
</evidence>
<dbReference type="InterPro" id="IPR003715">
    <property type="entry name" value="Poly_export_N"/>
</dbReference>
<evidence type="ECO:0000313" key="6">
    <source>
        <dbReference type="EMBL" id="MBI2677711.1"/>
    </source>
</evidence>
<dbReference type="Proteomes" id="UP000779809">
    <property type="component" value="Unassembled WGS sequence"/>
</dbReference>
<dbReference type="Gene3D" id="3.10.560.10">
    <property type="entry name" value="Outer membrane lipoprotein wza domain like"/>
    <property type="match status" value="2"/>
</dbReference>
<feature type="signal peptide" evidence="3">
    <location>
        <begin position="1"/>
        <end position="24"/>
    </location>
</feature>
<evidence type="ECO:0000259" key="5">
    <source>
        <dbReference type="Pfam" id="PF10531"/>
    </source>
</evidence>
<accession>A0A932A6P9</accession>
<dbReference type="InterPro" id="IPR049712">
    <property type="entry name" value="Poly_export"/>
</dbReference>
<dbReference type="EMBL" id="JACPNR010000004">
    <property type="protein sequence ID" value="MBI2677711.1"/>
    <property type="molecule type" value="Genomic_DNA"/>
</dbReference>